<comment type="caution">
    <text evidence="3">The sequence shown here is derived from an EMBL/GenBank/DDBJ whole genome shotgun (WGS) entry which is preliminary data.</text>
</comment>
<name>A0ABM8Z7K2_9LACO</name>
<evidence type="ECO:0000256" key="1">
    <source>
        <dbReference type="SAM" id="MobiDB-lite"/>
    </source>
</evidence>
<keyword evidence="4" id="KW-1185">Reference proteome</keyword>
<feature type="transmembrane region" description="Helical" evidence="2">
    <location>
        <begin position="62"/>
        <end position="86"/>
    </location>
</feature>
<organism evidence="3 4">
    <name type="scientific">Periweissella fabaria</name>
    <dbReference type="NCBI Taxonomy" id="546157"/>
    <lineage>
        <taxon>Bacteria</taxon>
        <taxon>Bacillati</taxon>
        <taxon>Bacillota</taxon>
        <taxon>Bacilli</taxon>
        <taxon>Lactobacillales</taxon>
        <taxon>Lactobacillaceae</taxon>
        <taxon>Periweissella</taxon>
    </lineage>
</organism>
<keyword evidence="2" id="KW-1133">Transmembrane helix</keyword>
<dbReference type="Proteomes" id="UP000789707">
    <property type="component" value="Unassembled WGS sequence"/>
</dbReference>
<feature type="region of interest" description="Disordered" evidence="1">
    <location>
        <begin position="110"/>
        <end position="131"/>
    </location>
</feature>
<protein>
    <submittedName>
        <fullName evidence="3">Uncharacterized protein</fullName>
    </submittedName>
</protein>
<evidence type="ECO:0000313" key="3">
    <source>
        <dbReference type="EMBL" id="CAH0417217.1"/>
    </source>
</evidence>
<sequence length="131" mass="15686">MNRILGMFRLEPLVKLDDLWRAAYRNGYDKPRLLHRLGMYEMLWFLIWAIFTYRTIHAKIAFLGLVMLIGWLFWMAFGPIVSIIDADTNRIRRLKRADYRRYRQQMRGQIPFPAPSEVGISKKEQLPAQKK</sequence>
<accession>A0ABM8Z7K2</accession>
<evidence type="ECO:0000313" key="4">
    <source>
        <dbReference type="Proteomes" id="UP000789707"/>
    </source>
</evidence>
<gene>
    <name evidence="3" type="ORF">WFA24289_01548</name>
</gene>
<proteinExistence type="predicted"/>
<reference evidence="3 4" key="1">
    <citation type="submission" date="2021-11" db="EMBL/GenBank/DDBJ databases">
        <authorList>
            <person name="Depoorter E."/>
        </authorList>
    </citation>
    <scope>NUCLEOTIDE SEQUENCE [LARGE SCALE GENOMIC DNA]</scope>
    <source>
        <strain evidence="3 4">LMG 24289</strain>
    </source>
</reference>
<feature type="transmembrane region" description="Helical" evidence="2">
    <location>
        <begin position="37"/>
        <end position="56"/>
    </location>
</feature>
<dbReference type="EMBL" id="CAKKNS010000007">
    <property type="protein sequence ID" value="CAH0417217.1"/>
    <property type="molecule type" value="Genomic_DNA"/>
</dbReference>
<dbReference type="RefSeq" id="WP_230097246.1">
    <property type="nucleotide sequence ID" value="NZ_CAKKNS010000007.1"/>
</dbReference>
<evidence type="ECO:0000256" key="2">
    <source>
        <dbReference type="SAM" id="Phobius"/>
    </source>
</evidence>
<keyword evidence="2" id="KW-0812">Transmembrane</keyword>
<keyword evidence="2" id="KW-0472">Membrane</keyword>